<sequence>MVLVGPFFAAPLLWYRIFLIKRLSNFYFNRKTQRIYYQRNKTLIAFDWAETEGGVFVRNEFGGSSFSTNFALAFGPRPAPGEEKKRVALWVDSNASTNPDPRHVAQVWEYIRQFMEKGPDRLPEPGEPNWWYVPLHSICLTPAEAWHHYAPWRTGERGERQGKKNWLLPMWLVLFPYNLFSALCWCAVCRLFNVRAAPPPAQALEG</sequence>
<dbReference type="EMBL" id="AGUF01000043">
    <property type="protein sequence ID" value="EHK66150.1"/>
    <property type="molecule type" value="Genomic_DNA"/>
</dbReference>
<keyword evidence="1" id="KW-0812">Transmembrane</keyword>
<dbReference type="Pfam" id="PF20455">
    <property type="entry name" value="DUF6708"/>
    <property type="match status" value="1"/>
</dbReference>
<protein>
    <recommendedName>
        <fullName evidence="2">DUF6708 domain-containing protein</fullName>
    </recommendedName>
</protein>
<keyword evidence="1" id="KW-0472">Membrane</keyword>
<dbReference type="OrthoDB" id="8661738at2"/>
<keyword evidence="4" id="KW-1185">Reference proteome</keyword>
<dbReference type="eggNOG" id="ENOG5033SNE">
    <property type="taxonomic scope" value="Bacteria"/>
</dbReference>
<organism evidence="3 4">
    <name type="scientific">Achromobacter arsenitoxydans SY8</name>
    <dbReference type="NCBI Taxonomy" id="477184"/>
    <lineage>
        <taxon>Bacteria</taxon>
        <taxon>Pseudomonadati</taxon>
        <taxon>Pseudomonadota</taxon>
        <taxon>Betaproteobacteria</taxon>
        <taxon>Burkholderiales</taxon>
        <taxon>Alcaligenaceae</taxon>
        <taxon>Achromobacter</taxon>
    </lineage>
</organism>
<dbReference type="InterPro" id="IPR046554">
    <property type="entry name" value="DUF6708"/>
</dbReference>
<dbReference type="STRING" id="477184.KYC_11868"/>
<gene>
    <name evidence="3" type="ORF">KYC_11868</name>
</gene>
<dbReference type="PATRIC" id="fig|477184.5.peg.2355"/>
<dbReference type="Proteomes" id="UP000003113">
    <property type="component" value="Unassembled WGS sequence"/>
</dbReference>
<evidence type="ECO:0000259" key="2">
    <source>
        <dbReference type="Pfam" id="PF20455"/>
    </source>
</evidence>
<proteinExistence type="predicted"/>
<evidence type="ECO:0000313" key="4">
    <source>
        <dbReference type="Proteomes" id="UP000003113"/>
    </source>
</evidence>
<keyword evidence="1" id="KW-1133">Transmembrane helix</keyword>
<reference evidence="3 4" key="1">
    <citation type="journal article" date="2012" name="J. Bacteriol.">
        <title>Genome sequence of the highly efficient arsenite-oxidizing bacterium Achromobacter arsenitoxydans SY8.</title>
        <authorList>
            <person name="Li X."/>
            <person name="Hu Y."/>
            <person name="Gong J."/>
            <person name="Lin Y."/>
            <person name="Johnstone L."/>
            <person name="Rensing C."/>
            <person name="Wang G."/>
        </authorList>
    </citation>
    <scope>NUCLEOTIDE SEQUENCE [LARGE SCALE GENOMIC DNA]</scope>
    <source>
        <strain evidence="3 4">SY8</strain>
    </source>
</reference>
<dbReference type="AlphaFoldDB" id="H0F6H8"/>
<comment type="caution">
    <text evidence="3">The sequence shown here is derived from an EMBL/GenBank/DDBJ whole genome shotgun (WGS) entry which is preliminary data.</text>
</comment>
<feature type="domain" description="DUF6708" evidence="2">
    <location>
        <begin position="8"/>
        <end position="179"/>
    </location>
</feature>
<accession>H0F6H8</accession>
<evidence type="ECO:0000256" key="1">
    <source>
        <dbReference type="SAM" id="Phobius"/>
    </source>
</evidence>
<name>H0F6H8_9BURK</name>
<feature type="transmembrane region" description="Helical" evidence="1">
    <location>
        <begin position="166"/>
        <end position="193"/>
    </location>
</feature>
<evidence type="ECO:0000313" key="3">
    <source>
        <dbReference type="EMBL" id="EHK66150.1"/>
    </source>
</evidence>